<evidence type="ECO:0000313" key="1">
    <source>
        <dbReference type="EMBL" id="PFX12670.1"/>
    </source>
</evidence>
<name>A0A2B4R850_STYPI</name>
<dbReference type="OrthoDB" id="5958230at2759"/>
<dbReference type="EMBL" id="LSMT01001237">
    <property type="protein sequence ID" value="PFX12670.1"/>
    <property type="molecule type" value="Genomic_DNA"/>
</dbReference>
<accession>A0A2B4R850</accession>
<dbReference type="Proteomes" id="UP000225706">
    <property type="component" value="Unassembled WGS sequence"/>
</dbReference>
<comment type="caution">
    <text evidence="1">The sequence shown here is derived from an EMBL/GenBank/DDBJ whole genome shotgun (WGS) entry which is preliminary data.</text>
</comment>
<protein>
    <submittedName>
        <fullName evidence="1">Uncharacterized protein</fullName>
    </submittedName>
</protein>
<reference evidence="2" key="1">
    <citation type="journal article" date="2017" name="bioRxiv">
        <title>Comparative analysis of the genomes of Stylophora pistillata and Acropora digitifera provides evidence for extensive differences between species of corals.</title>
        <authorList>
            <person name="Voolstra C.R."/>
            <person name="Li Y."/>
            <person name="Liew Y.J."/>
            <person name="Baumgarten S."/>
            <person name="Zoccola D."/>
            <person name="Flot J.-F."/>
            <person name="Tambutte S."/>
            <person name="Allemand D."/>
            <person name="Aranda M."/>
        </authorList>
    </citation>
    <scope>NUCLEOTIDE SEQUENCE [LARGE SCALE GENOMIC DNA]</scope>
</reference>
<sequence length="484" mass="55854">MKADIVEEYKFEKHPQDSAWTFQPPFQDAIKTEKFKAVAKRAEKFFFQFASAGPEPWKLIQDRVKEPEMILNVTAARYLVVTDILRRVSEEKLEACKEKRDSYTDIPLSWEIPKSGVCFPKPYGSATYKSDYDVGLIGKDSGTVTAKFNIYFEKVFKMPSELVFDTNVYAFTLEFAMPSMFPSLPSSFIRSLHTLEQMNLYKMQELASAYYKVFKYNNAFFEDMKDEAIKNMTDAGAVGAVEHLQHWLKTFQDMNEQQALRQTDKTSPTQFRSSHNNKYQEYLQTMSEYGGYDKQSTVYLAKALLYAAEAYHTRGAIRHVVQGIQMNAITTCQYYTPLSTYDLWVSMIENWGEANKEYQHCGDIGLAKCLMKMSKYLSRMFDAMRVIRRTRLPKKDRGGLLDFGSINDPELAINLLLRYKRSNVKLSEETYLLLGRFLLEFRCEVAASHTKLPENCLKKIHDAVNAYNKVLAANVNKINGLKTN</sequence>
<gene>
    <name evidence="1" type="ORF">AWC38_SpisGene23330</name>
</gene>
<keyword evidence="2" id="KW-1185">Reference proteome</keyword>
<proteinExistence type="predicted"/>
<dbReference type="AlphaFoldDB" id="A0A2B4R850"/>
<evidence type="ECO:0000313" key="2">
    <source>
        <dbReference type="Proteomes" id="UP000225706"/>
    </source>
</evidence>
<organism evidence="1 2">
    <name type="scientific">Stylophora pistillata</name>
    <name type="common">Smooth cauliflower coral</name>
    <dbReference type="NCBI Taxonomy" id="50429"/>
    <lineage>
        <taxon>Eukaryota</taxon>
        <taxon>Metazoa</taxon>
        <taxon>Cnidaria</taxon>
        <taxon>Anthozoa</taxon>
        <taxon>Hexacorallia</taxon>
        <taxon>Scleractinia</taxon>
        <taxon>Astrocoeniina</taxon>
        <taxon>Pocilloporidae</taxon>
        <taxon>Stylophora</taxon>
    </lineage>
</organism>